<evidence type="ECO:0000256" key="3">
    <source>
        <dbReference type="ARBA" id="ARBA00022989"/>
    </source>
</evidence>
<organism evidence="6 7">
    <name type="scientific">Echinicola arenosa</name>
    <dbReference type="NCBI Taxonomy" id="2774144"/>
    <lineage>
        <taxon>Bacteria</taxon>
        <taxon>Pseudomonadati</taxon>
        <taxon>Bacteroidota</taxon>
        <taxon>Cytophagia</taxon>
        <taxon>Cytophagales</taxon>
        <taxon>Cyclobacteriaceae</taxon>
        <taxon>Echinicola</taxon>
    </lineage>
</organism>
<feature type="transmembrane region" description="Helical" evidence="5">
    <location>
        <begin position="72"/>
        <end position="91"/>
    </location>
</feature>
<evidence type="ECO:0000313" key="7">
    <source>
        <dbReference type="Proteomes" id="UP000647133"/>
    </source>
</evidence>
<evidence type="ECO:0000256" key="2">
    <source>
        <dbReference type="ARBA" id="ARBA00022692"/>
    </source>
</evidence>
<dbReference type="Proteomes" id="UP000647133">
    <property type="component" value="Unassembled WGS sequence"/>
</dbReference>
<sequence>MKKDNVIYWVTTAIVALMMLFSAYNYFADPNMKAGFEAMGFPDFFRIELGTAKIIGALVLLIPGIPQLLKTGAYVGFVIVFVSAFITHLALGDAFSAAVMPLVFLAILLVSFRFQQKRLATVNE</sequence>
<evidence type="ECO:0000256" key="5">
    <source>
        <dbReference type="SAM" id="Phobius"/>
    </source>
</evidence>
<dbReference type="InterPro" id="IPR032808">
    <property type="entry name" value="DoxX"/>
</dbReference>
<dbReference type="InterPro" id="IPR016944">
    <property type="entry name" value="UCP030066"/>
</dbReference>
<protein>
    <submittedName>
        <fullName evidence="6">DoxX family protein</fullName>
    </submittedName>
</protein>
<accession>A0ABR9AJJ8</accession>
<comment type="subcellular location">
    <subcellularLocation>
        <location evidence="1">Membrane</location>
        <topology evidence="1">Multi-pass membrane protein</topology>
    </subcellularLocation>
</comment>
<keyword evidence="3 5" id="KW-1133">Transmembrane helix</keyword>
<feature type="transmembrane region" description="Helical" evidence="5">
    <location>
        <begin position="7"/>
        <end position="27"/>
    </location>
</feature>
<keyword evidence="7" id="KW-1185">Reference proteome</keyword>
<keyword evidence="4 5" id="KW-0472">Membrane</keyword>
<dbReference type="EMBL" id="JACYTQ010000002">
    <property type="protein sequence ID" value="MBD8488947.1"/>
    <property type="molecule type" value="Genomic_DNA"/>
</dbReference>
<feature type="transmembrane region" description="Helical" evidence="5">
    <location>
        <begin position="97"/>
        <end position="114"/>
    </location>
</feature>
<name>A0ABR9AJJ8_9BACT</name>
<dbReference type="PIRSF" id="PIRSF030066">
    <property type="entry name" value="UCP030066"/>
    <property type="match status" value="1"/>
</dbReference>
<evidence type="ECO:0000256" key="4">
    <source>
        <dbReference type="ARBA" id="ARBA00023136"/>
    </source>
</evidence>
<evidence type="ECO:0000256" key="1">
    <source>
        <dbReference type="ARBA" id="ARBA00004141"/>
    </source>
</evidence>
<gene>
    <name evidence="6" type="ORF">IFO69_09340</name>
</gene>
<keyword evidence="2 5" id="KW-0812">Transmembrane</keyword>
<evidence type="ECO:0000313" key="6">
    <source>
        <dbReference type="EMBL" id="MBD8488947.1"/>
    </source>
</evidence>
<comment type="caution">
    <text evidence="6">The sequence shown here is derived from an EMBL/GenBank/DDBJ whole genome shotgun (WGS) entry which is preliminary data.</text>
</comment>
<dbReference type="Pfam" id="PF13564">
    <property type="entry name" value="DoxX_2"/>
    <property type="match status" value="1"/>
</dbReference>
<reference evidence="6 7" key="1">
    <citation type="submission" date="2020-09" db="EMBL/GenBank/DDBJ databases">
        <title>Echinicola sp. CAU 1574 isolated from sand of Sido Beach.</title>
        <authorList>
            <person name="Kim W."/>
        </authorList>
    </citation>
    <scope>NUCLEOTIDE SEQUENCE [LARGE SCALE GENOMIC DNA]</scope>
    <source>
        <strain evidence="6 7">CAU 1574</strain>
    </source>
</reference>
<dbReference type="RefSeq" id="WP_192009792.1">
    <property type="nucleotide sequence ID" value="NZ_JACYTQ010000002.1"/>
</dbReference>
<feature type="transmembrane region" description="Helical" evidence="5">
    <location>
        <begin position="47"/>
        <end position="65"/>
    </location>
</feature>
<proteinExistence type="predicted"/>